<evidence type="ECO:0000313" key="2">
    <source>
        <dbReference type="EMBL" id="JAG07455.1"/>
    </source>
</evidence>
<reference evidence="2" key="2">
    <citation type="submission" date="2014-07" db="EMBL/GenBank/DDBJ databases">
        <authorList>
            <person name="Hull J."/>
        </authorList>
    </citation>
    <scope>NUCLEOTIDE SEQUENCE</scope>
</reference>
<gene>
    <name evidence="2" type="primary">erv14</name>
    <name evidence="2" type="ORF">CM83_9522</name>
</gene>
<feature type="transmembrane region" description="Helical" evidence="1">
    <location>
        <begin position="42"/>
        <end position="64"/>
    </location>
</feature>
<accession>A0A0A9WRH3</accession>
<dbReference type="SMART" id="SM01398">
    <property type="entry name" value="Cornichon"/>
    <property type="match status" value="1"/>
</dbReference>
<sequence>MYTLSLNDYGERTCSAMECERACNPVIDGYVALRVLQVLQGIFLGSYTVTLIHLVLAVATIVLIQRGHLYIDATTVWRQVTKYEQTGYVILGVDIVIFVVLIIVMVFSLVLKYEH</sequence>
<keyword evidence="1" id="KW-0812">Transmembrane</keyword>
<dbReference type="Pfam" id="PF03311">
    <property type="entry name" value="Cornichon"/>
    <property type="match status" value="1"/>
</dbReference>
<evidence type="ECO:0000256" key="1">
    <source>
        <dbReference type="SAM" id="Phobius"/>
    </source>
</evidence>
<name>A0A0A9WRH3_LYGHE</name>
<dbReference type="AlphaFoldDB" id="A0A0A9WRH3"/>
<dbReference type="EMBL" id="GBHO01036149">
    <property type="protein sequence ID" value="JAG07455.1"/>
    <property type="molecule type" value="Transcribed_RNA"/>
</dbReference>
<keyword evidence="1" id="KW-0472">Membrane</keyword>
<keyword evidence="1" id="KW-1133">Transmembrane helix</keyword>
<dbReference type="InterPro" id="IPR003377">
    <property type="entry name" value="Cornichon"/>
</dbReference>
<feature type="transmembrane region" description="Helical" evidence="1">
    <location>
        <begin position="88"/>
        <end position="111"/>
    </location>
</feature>
<organism evidence="2">
    <name type="scientific">Lygus hesperus</name>
    <name type="common">Western plant bug</name>
    <dbReference type="NCBI Taxonomy" id="30085"/>
    <lineage>
        <taxon>Eukaryota</taxon>
        <taxon>Metazoa</taxon>
        <taxon>Ecdysozoa</taxon>
        <taxon>Arthropoda</taxon>
        <taxon>Hexapoda</taxon>
        <taxon>Insecta</taxon>
        <taxon>Pterygota</taxon>
        <taxon>Neoptera</taxon>
        <taxon>Paraneoptera</taxon>
        <taxon>Hemiptera</taxon>
        <taxon>Heteroptera</taxon>
        <taxon>Panheteroptera</taxon>
        <taxon>Cimicomorpha</taxon>
        <taxon>Miridae</taxon>
        <taxon>Mirini</taxon>
        <taxon>Lygus</taxon>
    </lineage>
</organism>
<dbReference type="GO" id="GO:0016192">
    <property type="term" value="P:vesicle-mediated transport"/>
    <property type="evidence" value="ECO:0007669"/>
    <property type="project" value="InterPro"/>
</dbReference>
<reference evidence="2" key="1">
    <citation type="journal article" date="2014" name="PLoS ONE">
        <title>Transcriptome-Based Identification of ABC Transporters in the Western Tarnished Plant Bug Lygus hesperus.</title>
        <authorList>
            <person name="Hull J.J."/>
            <person name="Chaney K."/>
            <person name="Geib S.M."/>
            <person name="Fabrick J.A."/>
            <person name="Brent C.S."/>
            <person name="Walsh D."/>
            <person name="Lavine L.C."/>
        </authorList>
    </citation>
    <scope>NUCLEOTIDE SEQUENCE</scope>
</reference>
<protein>
    <submittedName>
        <fullName evidence="2">ER-derived vesicles protein erv14</fullName>
    </submittedName>
</protein>
<proteinExistence type="predicted"/>